<proteinExistence type="predicted"/>
<dbReference type="Gene3D" id="1.20.1560.10">
    <property type="entry name" value="ABC transporter type 1, transmembrane domain"/>
    <property type="match status" value="1"/>
</dbReference>
<reference evidence="8" key="3">
    <citation type="submission" date="2025-09" db="UniProtKB">
        <authorList>
            <consortium name="Ensembl"/>
        </authorList>
    </citation>
    <scope>IDENTIFICATION</scope>
</reference>
<feature type="domain" description="ABC transmembrane type-1" evidence="7">
    <location>
        <begin position="1"/>
        <end position="276"/>
    </location>
</feature>
<evidence type="ECO:0000256" key="5">
    <source>
        <dbReference type="SAM" id="Phobius"/>
    </source>
</evidence>
<dbReference type="PANTHER" id="PTHR43394:SF13">
    <property type="entry name" value="ANTIGEN PEPTIDE TRANSPORTER 1"/>
    <property type="match status" value="1"/>
</dbReference>
<dbReference type="GeneTree" id="ENSGT00940000159023"/>
<dbReference type="Bgee" id="ENSACAG00000000459">
    <property type="expression patterns" value="Expressed in adrenal gland and 4 other cell types or tissues"/>
</dbReference>
<evidence type="ECO:0000256" key="4">
    <source>
        <dbReference type="ARBA" id="ARBA00023136"/>
    </source>
</evidence>
<name>H9G3U3_ANOCA</name>
<dbReference type="Proteomes" id="UP000001646">
    <property type="component" value="Unplaced"/>
</dbReference>
<dbReference type="GO" id="GO:0005524">
    <property type="term" value="F:ATP binding"/>
    <property type="evidence" value="ECO:0007669"/>
    <property type="project" value="InterPro"/>
</dbReference>
<protein>
    <submittedName>
        <fullName evidence="8">Uncharacterized protein</fullName>
    </submittedName>
</protein>
<keyword evidence="9" id="KW-1185">Reference proteome</keyword>
<dbReference type="InParanoid" id="H9G3U3"/>
<dbReference type="Ensembl" id="ENSACAT00000000497.4">
    <property type="protein sequence ID" value="ENSACAP00000000479.3"/>
    <property type="gene ID" value="ENSACAG00000000459.4"/>
</dbReference>
<dbReference type="AlphaFoldDB" id="H9G3U3"/>
<dbReference type="GO" id="GO:0015421">
    <property type="term" value="F:ABC-type oligopeptide transporter activity"/>
    <property type="evidence" value="ECO:0000318"/>
    <property type="project" value="GO_Central"/>
</dbReference>
<accession>H9G3U3</accession>
<comment type="subcellular location">
    <subcellularLocation>
        <location evidence="1">Membrane</location>
        <topology evidence="1">Multi-pass membrane protein</topology>
    </subcellularLocation>
</comment>
<dbReference type="InterPro" id="IPR027417">
    <property type="entry name" value="P-loop_NTPase"/>
</dbReference>
<dbReference type="GO" id="GO:0016887">
    <property type="term" value="F:ATP hydrolysis activity"/>
    <property type="evidence" value="ECO:0007669"/>
    <property type="project" value="InterPro"/>
</dbReference>
<dbReference type="PRINTS" id="PR01896">
    <property type="entry name" value="TAP1PROTEIN"/>
</dbReference>
<dbReference type="SUPFAM" id="SSF52540">
    <property type="entry name" value="P-loop containing nucleoside triphosphate hydrolases"/>
    <property type="match status" value="1"/>
</dbReference>
<dbReference type="InterPro" id="IPR039421">
    <property type="entry name" value="Type_1_exporter"/>
</dbReference>
<keyword evidence="3 5" id="KW-1133">Transmembrane helix</keyword>
<dbReference type="PROSITE" id="PS50893">
    <property type="entry name" value="ABC_TRANSPORTER_2"/>
    <property type="match status" value="1"/>
</dbReference>
<dbReference type="GO" id="GO:0016020">
    <property type="term" value="C:membrane"/>
    <property type="evidence" value="ECO:0007669"/>
    <property type="project" value="UniProtKB-SubCell"/>
</dbReference>
<evidence type="ECO:0000256" key="3">
    <source>
        <dbReference type="ARBA" id="ARBA00022989"/>
    </source>
</evidence>
<dbReference type="InterPro" id="IPR011527">
    <property type="entry name" value="ABC1_TM_dom"/>
</dbReference>
<evidence type="ECO:0000259" key="7">
    <source>
        <dbReference type="PROSITE" id="PS50929"/>
    </source>
</evidence>
<dbReference type="Pfam" id="PF00664">
    <property type="entry name" value="ABC_membrane"/>
    <property type="match status" value="1"/>
</dbReference>
<dbReference type="HOGENOM" id="CLU_000604_84_3_1"/>
<dbReference type="InterPro" id="IPR003439">
    <property type="entry name" value="ABC_transporter-like_ATP-bd"/>
</dbReference>
<keyword evidence="2 5" id="KW-0812">Transmembrane</keyword>
<dbReference type="PROSITE" id="PS50929">
    <property type="entry name" value="ABC_TM1F"/>
    <property type="match status" value="1"/>
</dbReference>
<dbReference type="SUPFAM" id="SSF90123">
    <property type="entry name" value="ABC transporter transmembrane region"/>
    <property type="match status" value="1"/>
</dbReference>
<organism evidence="8 9">
    <name type="scientific">Anolis carolinensis</name>
    <name type="common">Green anole</name>
    <name type="synonym">American chameleon</name>
    <dbReference type="NCBI Taxonomy" id="28377"/>
    <lineage>
        <taxon>Eukaryota</taxon>
        <taxon>Metazoa</taxon>
        <taxon>Chordata</taxon>
        <taxon>Craniata</taxon>
        <taxon>Vertebrata</taxon>
        <taxon>Euteleostomi</taxon>
        <taxon>Lepidosauria</taxon>
        <taxon>Squamata</taxon>
        <taxon>Bifurcata</taxon>
        <taxon>Unidentata</taxon>
        <taxon>Episquamata</taxon>
        <taxon>Toxicofera</taxon>
        <taxon>Iguania</taxon>
        <taxon>Dactyloidae</taxon>
        <taxon>Anolis</taxon>
    </lineage>
</organism>
<dbReference type="PANTHER" id="PTHR43394">
    <property type="entry name" value="ATP-DEPENDENT PERMEASE MDL1, MITOCHONDRIAL"/>
    <property type="match status" value="1"/>
</dbReference>
<dbReference type="STRING" id="28377.ENSACAP00000000479"/>
<evidence type="ECO:0000256" key="1">
    <source>
        <dbReference type="ARBA" id="ARBA00004141"/>
    </source>
</evidence>
<evidence type="ECO:0000313" key="8">
    <source>
        <dbReference type="Ensembl" id="ENSACAP00000000479.3"/>
    </source>
</evidence>
<feature type="transmembrane region" description="Helical" evidence="5">
    <location>
        <begin position="120"/>
        <end position="145"/>
    </location>
</feature>
<evidence type="ECO:0000259" key="6">
    <source>
        <dbReference type="PROSITE" id="PS50893"/>
    </source>
</evidence>
<evidence type="ECO:0000313" key="9">
    <source>
        <dbReference type="Proteomes" id="UP000001646"/>
    </source>
</evidence>
<feature type="transmembrane region" description="Helical" evidence="5">
    <location>
        <begin position="33"/>
        <end position="55"/>
    </location>
</feature>
<keyword evidence="4 5" id="KW-0472">Membrane</keyword>
<dbReference type="FunFam" id="3.40.50.300:FF:003496">
    <property type="entry name" value="Cullin-associated NEDD8-dissociated protein 1"/>
    <property type="match status" value="1"/>
</dbReference>
<reference evidence="8" key="1">
    <citation type="submission" date="2009-12" db="EMBL/GenBank/DDBJ databases">
        <title>The Genome Sequence of Anolis carolinensis (Green Anole Lizard).</title>
        <authorList>
            <consortium name="The Genome Sequencing Platform"/>
            <person name="Di Palma F."/>
            <person name="Alfoldi J."/>
            <person name="Heiman D."/>
            <person name="Young S."/>
            <person name="Grabherr M."/>
            <person name="Johnson J."/>
            <person name="Lander E.S."/>
            <person name="Lindblad-Toh K."/>
        </authorList>
    </citation>
    <scope>NUCLEOTIDE SEQUENCE [LARGE SCALE GENOMIC DNA]</scope>
    <source>
        <strain evidence="8">JBL SC #1</strain>
    </source>
</reference>
<dbReference type="Gene3D" id="3.40.50.300">
    <property type="entry name" value="P-loop containing nucleotide triphosphate hydrolases"/>
    <property type="match status" value="1"/>
</dbReference>
<dbReference type="eggNOG" id="KOG0058">
    <property type="taxonomic scope" value="Eukaryota"/>
</dbReference>
<dbReference type="Pfam" id="PF00005">
    <property type="entry name" value="ABC_tran"/>
    <property type="match status" value="1"/>
</dbReference>
<reference evidence="8" key="2">
    <citation type="submission" date="2025-08" db="UniProtKB">
        <authorList>
            <consortium name="Ensembl"/>
        </authorList>
    </citation>
    <scope>IDENTIFICATION</scope>
</reference>
<sequence length="508" mass="56612">SLCLVGEMAIPYYTGRVTDWIVTEAGTPAFQKALWMMTVFTVSSAVTEFVCDYLYNTTMNRFHTRLQSTVFGSILRQEIGFFRASRTGDITSRVTSDTDAMSEALNQDLSLLMWYLMRGVFLYGMMLWLSVPLALSATVALPFIFLVPKLTGKFHQNLAQEVQESLAKANEVAVENFEAILTVRSFANEGGAARSYEEKLQETYKLSEKEAVAYAVNMWTSTLLGLALKVGILYYGGRLVTLGQVSSGALVTFLLYEMQFSTAVKVLLRIYPSVQKAIGSSEKVFEYIDRMPKISPSGILAPQDLKGHMVLKDVSFSYPDRDNSLVLKGVSLELHPGKVTALVGPSGSGKSTIVALLERFYEPQKGQVLLDSRNLQEYEHHFLHQKVVLVSQRPVLFARSLHKNIAYGLGERSREEVSQAARQVGVHRFVARLSHGYNTGRDHCLPSFPSHDPTSFQLIKPVQVVEEDISHQIPQRLCWPLGTESGKGLKEILGAHFSLPSCLAFPYL</sequence>
<feature type="domain" description="ABC transporter" evidence="6">
    <location>
        <begin position="309"/>
        <end position="506"/>
    </location>
</feature>
<dbReference type="InterPro" id="IPR036640">
    <property type="entry name" value="ABC1_TM_sf"/>
</dbReference>
<evidence type="ECO:0000256" key="2">
    <source>
        <dbReference type="ARBA" id="ARBA00022692"/>
    </source>
</evidence>